<gene>
    <name evidence="2" type="ORF">K7432_014888</name>
</gene>
<feature type="region of interest" description="Disordered" evidence="1">
    <location>
        <begin position="1"/>
        <end position="45"/>
    </location>
</feature>
<dbReference type="EMBL" id="JASJQH010008702">
    <property type="protein sequence ID" value="KAK9687191.1"/>
    <property type="molecule type" value="Genomic_DNA"/>
</dbReference>
<sequence length="78" mass="8858">MSDTPKQPSYSPYPQAPTQSYPGDRGQRSHAPQGYYPPRPQRYPQPIYIEQSHKSDTVFNLCLGCDIGLTMCWMCDAC</sequence>
<reference evidence="2 3" key="1">
    <citation type="submission" date="2023-04" db="EMBL/GenBank/DDBJ databases">
        <title>Genome of Basidiobolus ranarum AG-B5.</title>
        <authorList>
            <person name="Stajich J.E."/>
            <person name="Carter-House D."/>
            <person name="Gryganskyi A."/>
        </authorList>
    </citation>
    <scope>NUCLEOTIDE SEQUENCE [LARGE SCALE GENOMIC DNA]</scope>
    <source>
        <strain evidence="2 3">AG-B5</strain>
    </source>
</reference>
<protein>
    <recommendedName>
        <fullName evidence="4">Cysteine-rich transmembrane CYSTM domain-containing protein</fullName>
    </recommendedName>
</protein>
<evidence type="ECO:0000313" key="3">
    <source>
        <dbReference type="Proteomes" id="UP001479436"/>
    </source>
</evidence>
<keyword evidence="3" id="KW-1185">Reference proteome</keyword>
<dbReference type="Proteomes" id="UP001479436">
    <property type="component" value="Unassembled WGS sequence"/>
</dbReference>
<evidence type="ECO:0008006" key="4">
    <source>
        <dbReference type="Google" id="ProtNLM"/>
    </source>
</evidence>
<evidence type="ECO:0000313" key="2">
    <source>
        <dbReference type="EMBL" id="KAK9687191.1"/>
    </source>
</evidence>
<name>A0ABR2VNV6_9FUNG</name>
<organism evidence="2 3">
    <name type="scientific">Basidiobolus ranarum</name>
    <dbReference type="NCBI Taxonomy" id="34480"/>
    <lineage>
        <taxon>Eukaryota</taxon>
        <taxon>Fungi</taxon>
        <taxon>Fungi incertae sedis</taxon>
        <taxon>Zoopagomycota</taxon>
        <taxon>Entomophthoromycotina</taxon>
        <taxon>Basidiobolomycetes</taxon>
        <taxon>Basidiobolales</taxon>
        <taxon>Basidiobolaceae</taxon>
        <taxon>Basidiobolus</taxon>
    </lineage>
</organism>
<feature type="compositionally biased region" description="Polar residues" evidence="1">
    <location>
        <begin position="1"/>
        <end position="21"/>
    </location>
</feature>
<comment type="caution">
    <text evidence="2">The sequence shown here is derived from an EMBL/GenBank/DDBJ whole genome shotgun (WGS) entry which is preliminary data.</text>
</comment>
<accession>A0ABR2VNV6</accession>
<evidence type="ECO:0000256" key="1">
    <source>
        <dbReference type="SAM" id="MobiDB-lite"/>
    </source>
</evidence>
<proteinExistence type="predicted"/>